<name>A0ABM3KN61_CUCME</name>
<keyword evidence="2" id="KW-0805">Transcription regulation</keyword>
<feature type="region of interest" description="Disordered" evidence="6">
    <location>
        <begin position="187"/>
        <end position="217"/>
    </location>
</feature>
<dbReference type="SUPFAM" id="SSF54171">
    <property type="entry name" value="DNA-binding domain"/>
    <property type="match status" value="1"/>
</dbReference>
<evidence type="ECO:0000256" key="2">
    <source>
        <dbReference type="ARBA" id="ARBA00023015"/>
    </source>
</evidence>
<organism evidence="8 10">
    <name type="scientific">Cucumis melo</name>
    <name type="common">Muskmelon</name>
    <dbReference type="NCBI Taxonomy" id="3656"/>
    <lineage>
        <taxon>Eukaryota</taxon>
        <taxon>Viridiplantae</taxon>
        <taxon>Streptophyta</taxon>
        <taxon>Embryophyta</taxon>
        <taxon>Tracheophyta</taxon>
        <taxon>Spermatophyta</taxon>
        <taxon>Magnoliopsida</taxon>
        <taxon>eudicotyledons</taxon>
        <taxon>Gunneridae</taxon>
        <taxon>Pentapetalae</taxon>
        <taxon>rosids</taxon>
        <taxon>fabids</taxon>
        <taxon>Cucurbitales</taxon>
        <taxon>Cucurbitaceae</taxon>
        <taxon>Benincaseae</taxon>
        <taxon>Cucumis</taxon>
    </lineage>
</organism>
<feature type="domain" description="AP2/ERF" evidence="7">
    <location>
        <begin position="110"/>
        <end position="169"/>
    </location>
</feature>
<evidence type="ECO:0000313" key="8">
    <source>
        <dbReference type="Proteomes" id="UP001652600"/>
    </source>
</evidence>
<feature type="region of interest" description="Disordered" evidence="6">
    <location>
        <begin position="81"/>
        <end position="100"/>
    </location>
</feature>
<protein>
    <submittedName>
        <fullName evidence="9 10">Ethylene-responsive transcription factor-like protein At4g13040 isoform X1</fullName>
    </submittedName>
</protein>
<dbReference type="Proteomes" id="UP001652600">
    <property type="component" value="Chromosome 4"/>
</dbReference>
<dbReference type="PANTHER" id="PTHR32467:SF4">
    <property type="entry name" value="OS02G0499000 PROTEIN"/>
    <property type="match status" value="1"/>
</dbReference>
<keyword evidence="4" id="KW-0804">Transcription</keyword>
<evidence type="ECO:0000256" key="1">
    <source>
        <dbReference type="ARBA" id="ARBA00004123"/>
    </source>
</evidence>
<evidence type="ECO:0000259" key="7">
    <source>
        <dbReference type="SMART" id="SM00380"/>
    </source>
</evidence>
<dbReference type="RefSeq" id="XP_050939232.1">
    <property type="nucleotide sequence ID" value="XM_051083275.1"/>
</dbReference>
<keyword evidence="5" id="KW-0539">Nucleus</keyword>
<gene>
    <name evidence="9 10" type="primary">LOC103499216</name>
</gene>
<reference evidence="9 10" key="1">
    <citation type="submission" date="2025-05" db="UniProtKB">
        <authorList>
            <consortium name="RefSeq"/>
        </authorList>
    </citation>
    <scope>IDENTIFICATION</scope>
    <source>
        <tissue evidence="9 10">Stem</tissue>
    </source>
</reference>
<accession>A0ABM3KN61</accession>
<evidence type="ECO:0000313" key="10">
    <source>
        <dbReference type="RefSeq" id="XP_050939232.1"/>
    </source>
</evidence>
<evidence type="ECO:0000256" key="4">
    <source>
        <dbReference type="ARBA" id="ARBA00023163"/>
    </source>
</evidence>
<dbReference type="Gene3D" id="3.30.730.10">
    <property type="entry name" value="AP2/ERF domain"/>
    <property type="match status" value="1"/>
</dbReference>
<evidence type="ECO:0000313" key="9">
    <source>
        <dbReference type="RefSeq" id="XP_050939231.1"/>
    </source>
</evidence>
<evidence type="ECO:0000256" key="3">
    <source>
        <dbReference type="ARBA" id="ARBA00023125"/>
    </source>
</evidence>
<keyword evidence="8" id="KW-1185">Reference proteome</keyword>
<sequence length="234" mass="26822">MVSLRRRKLLGLYSGKASFVAPVLKFSENLTAEVHVHCTSSVRVYPICSDEVNKIEENPIANIEPESSGVSVLDTSKEQIDTTNGEPIADPPVKRRKRHRRKHFPDESFLMRGVYFKNMKWQAAIKVDKKQIHLGTVASQEEAAHLYDRAAFMCGREPNFELPEEEKQELRKFNWDEFLAMTRNTITNRKQKRLNPESKKSELSSPGNDDSNKRRDKFIDLSSLEDVELVASTS</sequence>
<dbReference type="InterPro" id="IPR001471">
    <property type="entry name" value="AP2/ERF_dom"/>
</dbReference>
<evidence type="ECO:0000256" key="5">
    <source>
        <dbReference type="ARBA" id="ARBA00023242"/>
    </source>
</evidence>
<evidence type="ECO:0000256" key="6">
    <source>
        <dbReference type="SAM" id="MobiDB-lite"/>
    </source>
</evidence>
<dbReference type="GeneID" id="103499216"/>
<dbReference type="RefSeq" id="XP_050939231.1">
    <property type="nucleotide sequence ID" value="XM_051083274.1"/>
</dbReference>
<dbReference type="SMART" id="SM00380">
    <property type="entry name" value="AP2"/>
    <property type="match status" value="1"/>
</dbReference>
<keyword evidence="3" id="KW-0238">DNA-binding</keyword>
<comment type="subcellular location">
    <subcellularLocation>
        <location evidence="1">Nucleus</location>
    </subcellularLocation>
</comment>
<dbReference type="InterPro" id="IPR016177">
    <property type="entry name" value="DNA-bd_dom_sf"/>
</dbReference>
<proteinExistence type="predicted"/>
<dbReference type="PANTHER" id="PTHR32467">
    <property type="entry name" value="AP2-LIKE ETHYLENE-RESPONSIVE TRANSCRIPTION FACTOR"/>
    <property type="match status" value="1"/>
</dbReference>
<dbReference type="InterPro" id="IPR036955">
    <property type="entry name" value="AP2/ERF_dom_sf"/>
</dbReference>